<dbReference type="Proteomes" id="UP000054018">
    <property type="component" value="Unassembled WGS sequence"/>
</dbReference>
<evidence type="ECO:0000313" key="2">
    <source>
        <dbReference type="EMBL" id="KIK12136.1"/>
    </source>
</evidence>
<protein>
    <submittedName>
        <fullName evidence="2">Uncharacterized protein</fullName>
    </submittedName>
</protein>
<gene>
    <name evidence="2" type="ORF">PISMIDRAFT_463994</name>
</gene>
<keyword evidence="3" id="KW-1185">Reference proteome</keyword>
<dbReference type="HOGENOM" id="CLU_1548229_0_0_1"/>
<feature type="region of interest" description="Disordered" evidence="1">
    <location>
        <begin position="62"/>
        <end position="108"/>
    </location>
</feature>
<organism evidence="2 3">
    <name type="scientific">Pisolithus microcarpus 441</name>
    <dbReference type="NCBI Taxonomy" id="765257"/>
    <lineage>
        <taxon>Eukaryota</taxon>
        <taxon>Fungi</taxon>
        <taxon>Dikarya</taxon>
        <taxon>Basidiomycota</taxon>
        <taxon>Agaricomycotina</taxon>
        <taxon>Agaricomycetes</taxon>
        <taxon>Agaricomycetidae</taxon>
        <taxon>Boletales</taxon>
        <taxon>Sclerodermatineae</taxon>
        <taxon>Pisolithaceae</taxon>
        <taxon>Pisolithus</taxon>
    </lineage>
</organism>
<proteinExistence type="predicted"/>
<dbReference type="AlphaFoldDB" id="A0A0C9Y549"/>
<evidence type="ECO:0000313" key="3">
    <source>
        <dbReference type="Proteomes" id="UP000054018"/>
    </source>
</evidence>
<reference evidence="3" key="2">
    <citation type="submission" date="2015-01" db="EMBL/GenBank/DDBJ databases">
        <title>Evolutionary Origins and Diversification of the Mycorrhizal Mutualists.</title>
        <authorList>
            <consortium name="DOE Joint Genome Institute"/>
            <consortium name="Mycorrhizal Genomics Consortium"/>
            <person name="Kohler A."/>
            <person name="Kuo A."/>
            <person name="Nagy L.G."/>
            <person name="Floudas D."/>
            <person name="Copeland A."/>
            <person name="Barry K.W."/>
            <person name="Cichocki N."/>
            <person name="Veneault-Fourrey C."/>
            <person name="LaButti K."/>
            <person name="Lindquist E.A."/>
            <person name="Lipzen A."/>
            <person name="Lundell T."/>
            <person name="Morin E."/>
            <person name="Murat C."/>
            <person name="Riley R."/>
            <person name="Ohm R."/>
            <person name="Sun H."/>
            <person name="Tunlid A."/>
            <person name="Henrissat B."/>
            <person name="Grigoriev I.V."/>
            <person name="Hibbett D.S."/>
            <person name="Martin F."/>
        </authorList>
    </citation>
    <scope>NUCLEOTIDE SEQUENCE [LARGE SCALE GENOMIC DNA]</scope>
    <source>
        <strain evidence="3">441</strain>
    </source>
</reference>
<evidence type="ECO:0000256" key="1">
    <source>
        <dbReference type="SAM" id="MobiDB-lite"/>
    </source>
</evidence>
<name>A0A0C9Y549_9AGAM</name>
<accession>A0A0C9Y549</accession>
<reference evidence="2 3" key="1">
    <citation type="submission" date="2014-04" db="EMBL/GenBank/DDBJ databases">
        <authorList>
            <consortium name="DOE Joint Genome Institute"/>
            <person name="Kuo A."/>
            <person name="Kohler A."/>
            <person name="Costa M.D."/>
            <person name="Nagy L.G."/>
            <person name="Floudas D."/>
            <person name="Copeland A."/>
            <person name="Barry K.W."/>
            <person name="Cichocki N."/>
            <person name="Veneault-Fourrey C."/>
            <person name="LaButti K."/>
            <person name="Lindquist E.A."/>
            <person name="Lipzen A."/>
            <person name="Lundell T."/>
            <person name="Morin E."/>
            <person name="Murat C."/>
            <person name="Sun H."/>
            <person name="Tunlid A."/>
            <person name="Henrissat B."/>
            <person name="Grigoriev I.V."/>
            <person name="Hibbett D.S."/>
            <person name="Martin F."/>
            <person name="Nordberg H.P."/>
            <person name="Cantor M.N."/>
            <person name="Hua S.X."/>
        </authorList>
    </citation>
    <scope>NUCLEOTIDE SEQUENCE [LARGE SCALE GENOMIC DNA]</scope>
    <source>
        <strain evidence="2 3">441</strain>
    </source>
</reference>
<sequence length="173" mass="18457">MLNQSLAVVAGSGDIGQLGALHLMKHIQRHCRLVPTIDDAVTLECFPLPHLAGAYILKSPSRGRQEKQGCKLPRSHANGPEERPSNRAEATLIPGVASEPKATTGPPACTGRVLTPSTIWFPDASPVSLLSLRTRCGVRLERLQEEESWGLGGVTEVCGQPAAVVYRSKHAPG</sequence>
<dbReference type="EMBL" id="KN834114">
    <property type="protein sequence ID" value="KIK12136.1"/>
    <property type="molecule type" value="Genomic_DNA"/>
</dbReference>